<dbReference type="InterPro" id="IPR011990">
    <property type="entry name" value="TPR-like_helical_dom_sf"/>
</dbReference>
<dbReference type="Pfam" id="PF07228">
    <property type="entry name" value="SpoIIE"/>
    <property type="match status" value="1"/>
</dbReference>
<feature type="domain" description="PPM-type phosphatase" evidence="5">
    <location>
        <begin position="497"/>
        <end position="689"/>
    </location>
</feature>
<keyword evidence="2 3" id="KW-0802">TPR repeat</keyword>
<dbReference type="SUPFAM" id="SSF48452">
    <property type="entry name" value="TPR-like"/>
    <property type="match status" value="1"/>
</dbReference>
<dbReference type="KEGG" id="fll:EI427_00275"/>
<feature type="transmembrane region" description="Helical" evidence="4">
    <location>
        <begin position="401"/>
        <end position="421"/>
    </location>
</feature>
<feature type="repeat" description="TPR" evidence="3">
    <location>
        <begin position="161"/>
        <end position="194"/>
    </location>
</feature>
<dbReference type="Gene3D" id="1.25.40.10">
    <property type="entry name" value="Tetratricopeptide repeat domain"/>
    <property type="match status" value="2"/>
</dbReference>
<organism evidence="6 7">
    <name type="scientific">Flammeovirga pectinis</name>
    <dbReference type="NCBI Taxonomy" id="2494373"/>
    <lineage>
        <taxon>Bacteria</taxon>
        <taxon>Pseudomonadati</taxon>
        <taxon>Bacteroidota</taxon>
        <taxon>Cytophagia</taxon>
        <taxon>Cytophagales</taxon>
        <taxon>Flammeovirgaceae</taxon>
        <taxon>Flammeovirga</taxon>
    </lineage>
</organism>
<dbReference type="AlphaFoldDB" id="A0A3Q9FMJ7"/>
<dbReference type="PANTHER" id="PTHR45641">
    <property type="entry name" value="TETRATRICOPEPTIDE REPEAT PROTEIN (AFU_ORTHOLOGUE AFUA_6G03870)"/>
    <property type="match status" value="1"/>
</dbReference>
<proteinExistence type="predicted"/>
<dbReference type="InterPro" id="IPR036457">
    <property type="entry name" value="PPM-type-like_dom_sf"/>
</dbReference>
<dbReference type="Gene3D" id="3.60.40.10">
    <property type="entry name" value="PPM-type phosphatase domain"/>
    <property type="match status" value="1"/>
</dbReference>
<evidence type="ECO:0000313" key="6">
    <source>
        <dbReference type="EMBL" id="AZQ60696.1"/>
    </source>
</evidence>
<dbReference type="Pfam" id="PF13424">
    <property type="entry name" value="TPR_12"/>
    <property type="match status" value="1"/>
</dbReference>
<evidence type="ECO:0000313" key="7">
    <source>
        <dbReference type="Proteomes" id="UP000267268"/>
    </source>
</evidence>
<dbReference type="EMBL" id="CP034562">
    <property type="protein sequence ID" value="AZQ60696.1"/>
    <property type="molecule type" value="Genomic_DNA"/>
</dbReference>
<keyword evidence="7" id="KW-1185">Reference proteome</keyword>
<evidence type="ECO:0000256" key="2">
    <source>
        <dbReference type="ARBA" id="ARBA00022803"/>
    </source>
</evidence>
<keyword evidence="4" id="KW-0812">Transmembrane</keyword>
<accession>A0A3Q9FMJ7</accession>
<feature type="repeat" description="TPR" evidence="3">
    <location>
        <begin position="121"/>
        <end position="154"/>
    </location>
</feature>
<sequence>MTLYTKEVKQLYQKKAYDSCILKSNFYISFLKKNIEYKSLPSLYLQIAKSKRKLREYNDGKEASAHALYWSFKSVDSIKIADSYTELARNFKALTVYDSAIYNYQKALLIYQNKDDYIGESIVLNNLGSIHKIKGEFTKALEYYIKDLDLNRKNNSERDMAIAYNNIGQIHNSTNNFNLAISFFKRSEEIRRKLNDMHGLALVINNIASAYSQQNKTDLALDNLYIALTIFEKHKSTYRTTETLLNISNILIQKGQFRDAEIFINKANKKSREFEIENLIARGNYLSGENYFNQQFYNKALPYLLEAKQFYDQEHYVVDRINTQKLLYETYHELHRYKKAFKAHKLWSKLYIKMNTTIQQKELAVLNQRYLNKESLLKIDRLNKEQLLQQEKLVYQNRVNAALIFISFLALIFVIFIYISLQKRKKSLKIIKEQHDEISVINEELTDSLKYAHKIQRSLNAIPSKAKDLFNDYLIFWKPLHEVSGDVFSVSVKNDIVFISLMDFTGHGAPAALLATLGVKVLNSIIDSGISSPEKILQELDIRMNNLLEDKQESSGMDAAIVTINLKTNYLEFAGARRPLFYIDESGQHYIKGTKRSISDKLSNHHYSYQKHIIPITSELKFYLYSDGFQDQFGGVKNKKFLEKNLRQLIIDNSSESFSIQKERMEDVRTKWMAPQSDIQYKPTDDTLIIGFHFKV</sequence>
<evidence type="ECO:0000256" key="1">
    <source>
        <dbReference type="ARBA" id="ARBA00022737"/>
    </source>
</evidence>
<dbReference type="InterPro" id="IPR019734">
    <property type="entry name" value="TPR_rpt"/>
</dbReference>
<evidence type="ECO:0000256" key="4">
    <source>
        <dbReference type="SAM" id="Phobius"/>
    </source>
</evidence>
<dbReference type="Proteomes" id="UP000267268">
    <property type="component" value="Chromosome 1"/>
</dbReference>
<name>A0A3Q9FMJ7_9BACT</name>
<dbReference type="PANTHER" id="PTHR45641:SF19">
    <property type="entry name" value="NEPHROCYSTIN-3"/>
    <property type="match status" value="1"/>
</dbReference>
<dbReference type="InterPro" id="IPR001932">
    <property type="entry name" value="PPM-type_phosphatase-like_dom"/>
</dbReference>
<dbReference type="RefSeq" id="WP_126610639.1">
    <property type="nucleotide sequence ID" value="NZ_CP034562.1"/>
</dbReference>
<keyword evidence="4" id="KW-0472">Membrane</keyword>
<keyword evidence="1" id="KW-0677">Repeat</keyword>
<reference evidence="6 7" key="1">
    <citation type="submission" date="2018-12" db="EMBL/GenBank/DDBJ databases">
        <title>Flammeovirga pectinis sp. nov., isolated from the gut of the Korean scallop, Patinopecten yessoensis.</title>
        <authorList>
            <person name="Bae J.-W."/>
            <person name="Jeong Y.-S."/>
            <person name="Kang W."/>
        </authorList>
    </citation>
    <scope>NUCLEOTIDE SEQUENCE [LARGE SCALE GENOMIC DNA]</scope>
    <source>
        <strain evidence="6 7">L12M1</strain>
    </source>
</reference>
<evidence type="ECO:0000259" key="5">
    <source>
        <dbReference type="Pfam" id="PF07228"/>
    </source>
</evidence>
<evidence type="ECO:0000256" key="3">
    <source>
        <dbReference type="PROSITE-ProRule" id="PRU00339"/>
    </source>
</evidence>
<dbReference type="OrthoDB" id="6190788at2"/>
<keyword evidence="4" id="KW-1133">Transmembrane helix</keyword>
<dbReference type="PROSITE" id="PS50005">
    <property type="entry name" value="TPR"/>
    <property type="match status" value="2"/>
</dbReference>
<gene>
    <name evidence="6" type="ORF">EI427_00275</name>
</gene>
<protein>
    <submittedName>
        <fullName evidence="6">Tetratricopeptide repeat protein</fullName>
    </submittedName>
</protein>
<dbReference type="SMART" id="SM00028">
    <property type="entry name" value="TPR"/>
    <property type="match status" value="5"/>
</dbReference>